<evidence type="ECO:0000256" key="2">
    <source>
        <dbReference type="ARBA" id="ARBA00022448"/>
    </source>
</evidence>
<dbReference type="InterPro" id="IPR037272">
    <property type="entry name" value="SNS_sf"/>
</dbReference>
<evidence type="ECO:0000256" key="1">
    <source>
        <dbReference type="ARBA" id="ARBA00004141"/>
    </source>
</evidence>
<feature type="transmembrane region" description="Helical" evidence="6">
    <location>
        <begin position="20"/>
        <end position="40"/>
    </location>
</feature>
<protein>
    <submittedName>
        <fullName evidence="7">Uncharacterized protein</fullName>
    </submittedName>
</protein>
<dbReference type="Proteomes" id="UP000826234">
    <property type="component" value="Unassembled WGS sequence"/>
</dbReference>
<feature type="transmembrane region" description="Helical" evidence="6">
    <location>
        <begin position="333"/>
        <end position="354"/>
    </location>
</feature>
<feature type="transmembrane region" description="Helical" evidence="6">
    <location>
        <begin position="131"/>
        <end position="152"/>
    </location>
</feature>
<organism evidence="7 8">
    <name type="scientific">Phrynosoma platyrhinos</name>
    <name type="common">Desert horned lizard</name>
    <dbReference type="NCBI Taxonomy" id="52577"/>
    <lineage>
        <taxon>Eukaryota</taxon>
        <taxon>Metazoa</taxon>
        <taxon>Chordata</taxon>
        <taxon>Craniata</taxon>
        <taxon>Vertebrata</taxon>
        <taxon>Euteleostomi</taxon>
        <taxon>Lepidosauria</taxon>
        <taxon>Squamata</taxon>
        <taxon>Bifurcata</taxon>
        <taxon>Unidentata</taxon>
        <taxon>Episquamata</taxon>
        <taxon>Toxicofera</taxon>
        <taxon>Iguania</taxon>
        <taxon>Phrynosomatidae</taxon>
        <taxon>Phrynosomatinae</taxon>
        <taxon>Phrynosoma</taxon>
    </lineage>
</organism>
<evidence type="ECO:0000313" key="8">
    <source>
        <dbReference type="Proteomes" id="UP000826234"/>
    </source>
</evidence>
<dbReference type="PRINTS" id="PR00176">
    <property type="entry name" value="NANEUSMPORT"/>
</dbReference>
<feature type="transmembrane region" description="Helical" evidence="6">
    <location>
        <begin position="232"/>
        <end position="250"/>
    </location>
</feature>
<evidence type="ECO:0000313" key="7">
    <source>
        <dbReference type="EMBL" id="KAH0625330.1"/>
    </source>
</evidence>
<feature type="transmembrane region" description="Helical" evidence="6">
    <location>
        <begin position="189"/>
        <end position="211"/>
    </location>
</feature>
<dbReference type="InterPro" id="IPR000175">
    <property type="entry name" value="Na/ntran_symport"/>
</dbReference>
<comment type="subcellular location">
    <subcellularLocation>
        <location evidence="1">Membrane</location>
        <topology evidence="1">Multi-pass membrane protein</topology>
    </subcellularLocation>
</comment>
<evidence type="ECO:0000256" key="5">
    <source>
        <dbReference type="ARBA" id="ARBA00023136"/>
    </source>
</evidence>
<dbReference type="SUPFAM" id="SSF161070">
    <property type="entry name" value="SNF-like"/>
    <property type="match status" value="1"/>
</dbReference>
<evidence type="ECO:0000256" key="6">
    <source>
        <dbReference type="SAM" id="Phobius"/>
    </source>
</evidence>
<comment type="caution">
    <text evidence="7">The sequence shown here is derived from an EMBL/GenBank/DDBJ whole genome shotgun (WGS) entry which is preliminary data.</text>
</comment>
<dbReference type="EMBL" id="JAIPUX010001232">
    <property type="protein sequence ID" value="KAH0625330.1"/>
    <property type="molecule type" value="Genomic_DNA"/>
</dbReference>
<gene>
    <name evidence="7" type="ORF">JD844_033851</name>
</gene>
<dbReference type="PANTHER" id="PTHR11616:SF318">
    <property type="entry name" value="TRANSPORTER"/>
    <property type="match status" value="1"/>
</dbReference>
<keyword evidence="3 6" id="KW-0812">Transmembrane</keyword>
<dbReference type="Pfam" id="PF00209">
    <property type="entry name" value="SNF"/>
    <property type="match status" value="1"/>
</dbReference>
<keyword evidence="5 6" id="KW-0472">Membrane</keyword>
<feature type="transmembrane region" description="Helical" evidence="6">
    <location>
        <begin position="102"/>
        <end position="119"/>
    </location>
</feature>
<accession>A0ABQ7T6G2</accession>
<proteinExistence type="predicted"/>
<keyword evidence="4 6" id="KW-1133">Transmembrane helix</keyword>
<dbReference type="PANTHER" id="PTHR11616">
    <property type="entry name" value="SODIUM/CHLORIDE DEPENDENT TRANSPORTER"/>
    <property type="match status" value="1"/>
</dbReference>
<evidence type="ECO:0000256" key="3">
    <source>
        <dbReference type="ARBA" id="ARBA00022692"/>
    </source>
</evidence>
<dbReference type="PROSITE" id="PS50267">
    <property type="entry name" value="NA_NEUROTRAN_SYMP_3"/>
    <property type="match status" value="1"/>
</dbReference>
<evidence type="ECO:0000256" key="4">
    <source>
        <dbReference type="ARBA" id="ARBA00022989"/>
    </source>
</evidence>
<sequence>MSEQVLGVTHSSGLGDPGPVRWPLALCLLLAWIVIFLCTLKGIRSSGKVVYFTATFPYLVILVLIIRGATLEGSIDGVRFYLSTDWSRLGSAQVWNDAASQIFYSLGIGFGGLLSMASYNKFDNNVIRDTLVIAFGNCCTSFFAGFAIFSILGHMAWRKKVPVGKVADSGPGLAFVAYPEALALLPGSAFWSVLFFLMLFTLGVDTLFGNMEGITTAVMDEFPSLREWRRKTLFLGVLCFAFYLMGLLLITEITELRYLIVGCRRLARGVRVPIGEGEMAPTVQLSHQLTSFSSLLLGSPPHPMPSSPFSGVNQFCRDIVDMISRCPPWCSQLVLYFKACWVVFTPGLLLFFALQDWGASGKFRWLQNPFWAHVRLACYLPPKRVIPLCGEPCKGIPFWTRVQEDGAAFNRMRQPFLSRKVPASSIPPPTIFAQKNQKPRACRGLWVLHLPGLASKECLACARASEER</sequence>
<keyword evidence="8" id="KW-1185">Reference proteome</keyword>
<name>A0ABQ7T6G2_PHRPL</name>
<keyword evidence="2" id="KW-0813">Transport</keyword>
<feature type="transmembrane region" description="Helical" evidence="6">
    <location>
        <begin position="49"/>
        <end position="69"/>
    </location>
</feature>
<reference evidence="7 8" key="1">
    <citation type="journal article" date="2022" name="Gigascience">
        <title>A chromosome-level genome assembly and annotation of the desert horned lizard, Phrynosoma platyrhinos, provides insight into chromosomal rearrangements among reptiles.</title>
        <authorList>
            <person name="Koochekian N."/>
            <person name="Ascanio A."/>
            <person name="Farleigh K."/>
            <person name="Card D.C."/>
            <person name="Schield D.R."/>
            <person name="Castoe T.A."/>
            <person name="Jezkova T."/>
        </authorList>
    </citation>
    <scope>NUCLEOTIDE SEQUENCE [LARGE SCALE GENOMIC DNA]</scope>
    <source>
        <strain evidence="7">NK-2021</strain>
    </source>
</reference>